<evidence type="ECO:0000313" key="3">
    <source>
        <dbReference type="Proteomes" id="UP000250028"/>
    </source>
</evidence>
<name>A0A2Y8ZTL1_9MICO</name>
<dbReference type="Proteomes" id="UP000250028">
    <property type="component" value="Unassembled WGS sequence"/>
</dbReference>
<dbReference type="GO" id="GO:0019748">
    <property type="term" value="P:secondary metabolic process"/>
    <property type="evidence" value="ECO:0007669"/>
    <property type="project" value="InterPro"/>
</dbReference>
<evidence type="ECO:0000256" key="1">
    <source>
        <dbReference type="SAM" id="MobiDB-lite"/>
    </source>
</evidence>
<proteinExistence type="predicted"/>
<dbReference type="SUPFAM" id="SSF56112">
    <property type="entry name" value="Protein kinase-like (PK-like)"/>
    <property type="match status" value="1"/>
</dbReference>
<dbReference type="InterPro" id="IPR006748">
    <property type="entry name" value="NH2Glyco/OHUrea_AB-resist_kin"/>
</dbReference>
<reference evidence="3" key="1">
    <citation type="submission" date="2016-10" db="EMBL/GenBank/DDBJ databases">
        <authorList>
            <person name="Varghese N."/>
            <person name="Submissions S."/>
        </authorList>
    </citation>
    <scope>NUCLEOTIDE SEQUENCE [LARGE SCALE GENOMIC DNA]</scope>
    <source>
        <strain evidence="3">DSM 22951</strain>
    </source>
</reference>
<organism evidence="2 3">
    <name type="scientific">Branchiibius hedensis</name>
    <dbReference type="NCBI Taxonomy" id="672460"/>
    <lineage>
        <taxon>Bacteria</taxon>
        <taxon>Bacillati</taxon>
        <taxon>Actinomycetota</taxon>
        <taxon>Actinomycetes</taxon>
        <taxon>Micrococcales</taxon>
        <taxon>Dermacoccaceae</taxon>
        <taxon>Branchiibius</taxon>
    </lineage>
</organism>
<keyword evidence="2" id="KW-0808">Transferase</keyword>
<evidence type="ECO:0000313" key="2">
    <source>
        <dbReference type="EMBL" id="SSA34598.1"/>
    </source>
</evidence>
<feature type="region of interest" description="Disordered" evidence="1">
    <location>
        <begin position="1"/>
        <end position="25"/>
    </location>
</feature>
<dbReference type="AlphaFoldDB" id="A0A2Y8ZTL1"/>
<dbReference type="EMBL" id="UESZ01000001">
    <property type="protein sequence ID" value="SSA34598.1"/>
    <property type="molecule type" value="Genomic_DNA"/>
</dbReference>
<dbReference type="GO" id="GO:0016301">
    <property type="term" value="F:kinase activity"/>
    <property type="evidence" value="ECO:0007669"/>
    <property type="project" value="UniProtKB-KW"/>
</dbReference>
<dbReference type="InterPro" id="IPR011009">
    <property type="entry name" value="Kinase-like_dom_sf"/>
</dbReference>
<keyword evidence="2" id="KW-0418">Kinase</keyword>
<protein>
    <submittedName>
        <fullName evidence="2">Streptomycin 6-kinase</fullName>
    </submittedName>
</protein>
<dbReference type="Gene3D" id="3.90.1200.10">
    <property type="match status" value="1"/>
</dbReference>
<dbReference type="GO" id="GO:0016773">
    <property type="term" value="F:phosphotransferase activity, alcohol group as acceptor"/>
    <property type="evidence" value="ECO:0007669"/>
    <property type="project" value="InterPro"/>
</dbReference>
<gene>
    <name evidence="2" type="ORF">SAMN04489750_1923</name>
</gene>
<dbReference type="Pfam" id="PF04655">
    <property type="entry name" value="APH_6_hur"/>
    <property type="match status" value="1"/>
</dbReference>
<dbReference type="RefSeq" id="WP_170119817.1">
    <property type="nucleotide sequence ID" value="NZ_QGDN01000001.1"/>
</dbReference>
<accession>A0A2Y8ZTL1</accession>
<keyword evidence="3" id="KW-1185">Reference proteome</keyword>
<sequence>MSFELDVPDGLRTTLAGRPPAGGPSGDDWLRALPRLLAAAADRWGLSDPQPPRYGECALVVPCTSSSGPVALKLTWPHPEARFEHLALRAWNGDGAVRLLAADTTDHALLLEQLDADRSLEQIDLLEACETVGSLLRQLDRPALPQIGSPPVDAWRALLEHGGEHVPRRFVTRAAALLRDLPTGDRLVHSDLHFANVLAGQRASWLAIDPKPVTASPAFGVAPVLWNRWSEATAAYNLRSHLRLRAGLVAESAGIDEDDAMAWSFVRCVLNACETPPGDAALSRWITIAKAMT</sequence>